<dbReference type="RefSeq" id="WP_289831966.1">
    <property type="nucleotide sequence ID" value="NZ_JAUEDK010000061.1"/>
</dbReference>
<comment type="caution">
    <text evidence="1">The sequence shown here is derived from an EMBL/GenBank/DDBJ whole genome shotgun (WGS) entry which is preliminary data.</text>
</comment>
<protein>
    <recommendedName>
        <fullName evidence="3">DUF218 domain-containing protein</fullName>
    </recommendedName>
</protein>
<sequence length="194" mass="21799">MQPARQQVLDLLTRGHVLQAHLHIRLISGGTGNWTRFLWQDSEVHVFADRARSLGVADEQLLIEPCAGNFAENIAYTRLLCPDIGCASFVNKPNSIRRVQLTLPVQWPELDAMVNAPNFVFPHGGSNQIGVLGLIDEMVGDVHRILRYPELGFQVPLTVSDEVLRPWHEQIRQGFDRHLRPSQPVLVDDTSTAN</sequence>
<dbReference type="InterPro" id="IPR014729">
    <property type="entry name" value="Rossmann-like_a/b/a_fold"/>
</dbReference>
<organism evidence="1 2">
    <name type="scientific">Crenobacter oryzisoli</name>
    <dbReference type="NCBI Taxonomy" id="3056844"/>
    <lineage>
        <taxon>Bacteria</taxon>
        <taxon>Pseudomonadati</taxon>
        <taxon>Pseudomonadota</taxon>
        <taxon>Betaproteobacteria</taxon>
        <taxon>Neisseriales</taxon>
        <taxon>Neisseriaceae</taxon>
        <taxon>Crenobacter</taxon>
    </lineage>
</organism>
<reference evidence="1" key="1">
    <citation type="submission" date="2023-06" db="EMBL/GenBank/DDBJ databases">
        <authorList>
            <person name="Zhang S."/>
        </authorList>
    </citation>
    <scope>NUCLEOTIDE SEQUENCE</scope>
    <source>
        <strain evidence="1">SG2303</strain>
    </source>
</reference>
<evidence type="ECO:0008006" key="3">
    <source>
        <dbReference type="Google" id="ProtNLM"/>
    </source>
</evidence>
<evidence type="ECO:0000313" key="1">
    <source>
        <dbReference type="EMBL" id="MDN0077314.1"/>
    </source>
</evidence>
<evidence type="ECO:0000313" key="2">
    <source>
        <dbReference type="Proteomes" id="UP001168540"/>
    </source>
</evidence>
<keyword evidence="2" id="KW-1185">Reference proteome</keyword>
<dbReference type="EMBL" id="JAUEDK010000061">
    <property type="protein sequence ID" value="MDN0077314.1"/>
    <property type="molecule type" value="Genomic_DNA"/>
</dbReference>
<proteinExistence type="predicted"/>
<name>A0ABT7XU33_9NEIS</name>
<dbReference type="Proteomes" id="UP001168540">
    <property type="component" value="Unassembled WGS sequence"/>
</dbReference>
<dbReference type="Gene3D" id="3.40.50.620">
    <property type="entry name" value="HUPs"/>
    <property type="match status" value="1"/>
</dbReference>
<accession>A0ABT7XU33</accession>
<gene>
    <name evidence="1" type="ORF">QU481_20995</name>
</gene>